<name>A0A1M7T1P0_9BACT</name>
<dbReference type="EMBL" id="FRDI01000006">
    <property type="protein sequence ID" value="SHN64601.1"/>
    <property type="molecule type" value="Genomic_DNA"/>
</dbReference>
<dbReference type="Proteomes" id="UP000186469">
    <property type="component" value="Unassembled WGS sequence"/>
</dbReference>
<sequence length="154" mass="17868">MLQYWLVKSEANCYSIDDLIKEPNQTTAWSGVRNYQARNFMRDMMKIGDQVFFYHSVTNPGIVGLAEVCSKAYPDPTQWDMNDPHCDPKSQPDNPRWYLVDLKFVDKFKTPISLSILRSYSELSGMELLKKGSRLSVMPVQKNEFEFILKLITS</sequence>
<feature type="domain" description="EVE" evidence="1">
    <location>
        <begin position="3"/>
        <end position="151"/>
    </location>
</feature>
<dbReference type="RefSeq" id="WP_072697131.1">
    <property type="nucleotide sequence ID" value="NZ_FRDI01000006.1"/>
</dbReference>
<dbReference type="PANTHER" id="PTHR14087">
    <property type="entry name" value="THYMOCYTE NUCLEAR PROTEIN 1"/>
    <property type="match status" value="1"/>
</dbReference>
<accession>A0A1M7T1P0</accession>
<dbReference type="CDD" id="cd21133">
    <property type="entry name" value="EVE"/>
    <property type="match status" value="1"/>
</dbReference>
<organism evidence="2 3">
    <name type="scientific">Desulfovibrio litoralis DSM 11393</name>
    <dbReference type="NCBI Taxonomy" id="1121455"/>
    <lineage>
        <taxon>Bacteria</taxon>
        <taxon>Pseudomonadati</taxon>
        <taxon>Thermodesulfobacteriota</taxon>
        <taxon>Desulfovibrionia</taxon>
        <taxon>Desulfovibrionales</taxon>
        <taxon>Desulfovibrionaceae</taxon>
        <taxon>Desulfovibrio</taxon>
    </lineage>
</organism>
<dbReference type="InterPro" id="IPR052181">
    <property type="entry name" value="5hmC_binding"/>
</dbReference>
<reference evidence="2 3" key="1">
    <citation type="submission" date="2016-12" db="EMBL/GenBank/DDBJ databases">
        <authorList>
            <person name="Song W.-J."/>
            <person name="Kurnit D.M."/>
        </authorList>
    </citation>
    <scope>NUCLEOTIDE SEQUENCE [LARGE SCALE GENOMIC DNA]</scope>
    <source>
        <strain evidence="2 3">DSM 11393</strain>
    </source>
</reference>
<evidence type="ECO:0000313" key="3">
    <source>
        <dbReference type="Proteomes" id="UP000186469"/>
    </source>
</evidence>
<dbReference type="InterPro" id="IPR002740">
    <property type="entry name" value="EVE_domain"/>
</dbReference>
<evidence type="ECO:0000259" key="1">
    <source>
        <dbReference type="Pfam" id="PF01878"/>
    </source>
</evidence>
<dbReference type="AlphaFoldDB" id="A0A1M7T1P0"/>
<dbReference type="InterPro" id="IPR047197">
    <property type="entry name" value="THYN1-like_EVE"/>
</dbReference>
<dbReference type="STRING" id="1121455.SAMN02745728_01441"/>
<proteinExistence type="predicted"/>
<keyword evidence="3" id="KW-1185">Reference proteome</keyword>
<dbReference type="SUPFAM" id="SSF88697">
    <property type="entry name" value="PUA domain-like"/>
    <property type="match status" value="1"/>
</dbReference>
<gene>
    <name evidence="2" type="ORF">SAMN02745728_01441</name>
</gene>
<evidence type="ECO:0000313" key="2">
    <source>
        <dbReference type="EMBL" id="SHN64601.1"/>
    </source>
</evidence>
<dbReference type="Gene3D" id="3.10.590.10">
    <property type="entry name" value="ph1033 like domains"/>
    <property type="match status" value="1"/>
</dbReference>
<dbReference type="InterPro" id="IPR015947">
    <property type="entry name" value="PUA-like_sf"/>
</dbReference>
<protein>
    <submittedName>
        <fullName evidence="2">Predicted RNA-binding protein, contains PUA-like domain</fullName>
    </submittedName>
</protein>
<dbReference type="OrthoDB" id="9791347at2"/>
<dbReference type="PANTHER" id="PTHR14087:SF7">
    <property type="entry name" value="THYMOCYTE NUCLEAR PROTEIN 1"/>
    <property type="match status" value="1"/>
</dbReference>
<dbReference type="Pfam" id="PF01878">
    <property type="entry name" value="EVE"/>
    <property type="match status" value="1"/>
</dbReference>